<proteinExistence type="predicted"/>
<sequence>MAFSTLFTSCLGFDGGYSQKYLTSGQAQKRKRHTVNGKREDLRKLTISAPSNFRHTTHMGIDGILTDAASEEEVDTPVMAQSYHEDTLVSPTTSPLYPRKRLSLRPERRDSLYYLTTPSLTYNSPGYRLDLV</sequence>
<dbReference type="Proteomes" id="UP001150925">
    <property type="component" value="Unassembled WGS sequence"/>
</dbReference>
<evidence type="ECO:0000313" key="2">
    <source>
        <dbReference type="EMBL" id="KAJ1966371.1"/>
    </source>
</evidence>
<name>A0A9W8E7G9_9FUNG</name>
<protein>
    <recommendedName>
        <fullName evidence="1">CRIB domain-containing protein</fullName>
    </recommendedName>
</protein>
<comment type="caution">
    <text evidence="2">The sequence shown here is derived from an EMBL/GenBank/DDBJ whole genome shotgun (WGS) entry which is preliminary data.</text>
</comment>
<dbReference type="Pfam" id="PF00786">
    <property type="entry name" value="PBD"/>
    <property type="match status" value="1"/>
</dbReference>
<feature type="domain" description="CRIB" evidence="1">
    <location>
        <begin position="47"/>
        <end position="60"/>
    </location>
</feature>
<evidence type="ECO:0000313" key="3">
    <source>
        <dbReference type="Proteomes" id="UP001150925"/>
    </source>
</evidence>
<accession>A0A9W8E7G9</accession>
<organism evidence="2 3">
    <name type="scientific">Dispira parvispora</name>
    <dbReference type="NCBI Taxonomy" id="1520584"/>
    <lineage>
        <taxon>Eukaryota</taxon>
        <taxon>Fungi</taxon>
        <taxon>Fungi incertae sedis</taxon>
        <taxon>Zoopagomycota</taxon>
        <taxon>Kickxellomycotina</taxon>
        <taxon>Dimargaritomycetes</taxon>
        <taxon>Dimargaritales</taxon>
        <taxon>Dimargaritaceae</taxon>
        <taxon>Dispira</taxon>
    </lineage>
</organism>
<dbReference type="InterPro" id="IPR036936">
    <property type="entry name" value="CRIB_dom_sf"/>
</dbReference>
<reference evidence="2" key="1">
    <citation type="submission" date="2022-07" db="EMBL/GenBank/DDBJ databases">
        <title>Phylogenomic reconstructions and comparative analyses of Kickxellomycotina fungi.</title>
        <authorList>
            <person name="Reynolds N.K."/>
            <person name="Stajich J.E."/>
            <person name="Barry K."/>
            <person name="Grigoriev I.V."/>
            <person name="Crous P."/>
            <person name="Smith M.E."/>
        </authorList>
    </citation>
    <scope>NUCLEOTIDE SEQUENCE</scope>
    <source>
        <strain evidence="2">RSA 1196</strain>
    </source>
</reference>
<dbReference type="OrthoDB" id="5547166at2759"/>
<dbReference type="AlphaFoldDB" id="A0A9W8E7G9"/>
<dbReference type="EMBL" id="JANBPY010000518">
    <property type="protein sequence ID" value="KAJ1966371.1"/>
    <property type="molecule type" value="Genomic_DNA"/>
</dbReference>
<dbReference type="CDD" id="cd00132">
    <property type="entry name" value="CRIB"/>
    <property type="match status" value="1"/>
</dbReference>
<dbReference type="InterPro" id="IPR000095">
    <property type="entry name" value="CRIB_dom"/>
</dbReference>
<evidence type="ECO:0000259" key="1">
    <source>
        <dbReference type="PROSITE" id="PS50108"/>
    </source>
</evidence>
<dbReference type="Gene3D" id="3.90.810.10">
    <property type="entry name" value="CRIB domain"/>
    <property type="match status" value="1"/>
</dbReference>
<keyword evidence="3" id="KW-1185">Reference proteome</keyword>
<gene>
    <name evidence="2" type="ORF">IWQ62_002442</name>
</gene>
<dbReference type="SMART" id="SM00285">
    <property type="entry name" value="PBD"/>
    <property type="match status" value="1"/>
</dbReference>
<dbReference type="PROSITE" id="PS50108">
    <property type="entry name" value="CRIB"/>
    <property type="match status" value="1"/>
</dbReference>